<dbReference type="InterPro" id="IPR005162">
    <property type="entry name" value="Retrotrans_gag_dom"/>
</dbReference>
<evidence type="ECO:0000313" key="3">
    <source>
        <dbReference type="Proteomes" id="UP000198211"/>
    </source>
</evidence>
<comment type="caution">
    <text evidence="2">The sequence shown here is derived from an EMBL/GenBank/DDBJ whole genome shotgun (WGS) entry which is preliminary data.</text>
</comment>
<dbReference type="EMBL" id="NBNE01005805">
    <property type="protein sequence ID" value="OWZ02987.1"/>
    <property type="molecule type" value="Genomic_DNA"/>
</dbReference>
<evidence type="ECO:0000259" key="1">
    <source>
        <dbReference type="Pfam" id="PF03732"/>
    </source>
</evidence>
<keyword evidence="3" id="KW-1185">Reference proteome</keyword>
<dbReference type="Pfam" id="PF03732">
    <property type="entry name" value="Retrotrans_gag"/>
    <property type="match status" value="1"/>
</dbReference>
<name>A0A225VDV2_9STRA</name>
<evidence type="ECO:0000313" key="2">
    <source>
        <dbReference type="EMBL" id="OWZ02987.1"/>
    </source>
</evidence>
<sequence length="224" mass="25184">MLHTLSPTEQHGVALRFILSEQREVAAANTVSPEVTLRNEYLKLHVMARRIVDPLSKVAFAMSCLGGRARSWSYGRRLADPTCFSTYESFKKAFKLEFKLPKNEFRSRAEFLDLQQGTQDVHAYAQRARYLVSNVVTNPIDETTKVVTFMKELNDGPVKTYLFREYSSTLEAAITLAMQEEFSLRLAELHVDVPLPPEPAVDVVDEVEGPEPMDLSSATAAGQQ</sequence>
<protein>
    <recommendedName>
        <fullName evidence="1">Retrotransposon gag domain-containing protein</fullName>
    </recommendedName>
</protein>
<dbReference type="OrthoDB" id="92110at2759"/>
<feature type="domain" description="Retrotransposon gag" evidence="1">
    <location>
        <begin position="60"/>
        <end position="154"/>
    </location>
</feature>
<gene>
    <name evidence="2" type="ORF">PHMEG_00025357</name>
</gene>
<dbReference type="AlphaFoldDB" id="A0A225VDV2"/>
<accession>A0A225VDV2</accession>
<dbReference type="Proteomes" id="UP000198211">
    <property type="component" value="Unassembled WGS sequence"/>
</dbReference>
<organism evidence="2 3">
    <name type="scientific">Phytophthora megakarya</name>
    <dbReference type="NCBI Taxonomy" id="4795"/>
    <lineage>
        <taxon>Eukaryota</taxon>
        <taxon>Sar</taxon>
        <taxon>Stramenopiles</taxon>
        <taxon>Oomycota</taxon>
        <taxon>Peronosporomycetes</taxon>
        <taxon>Peronosporales</taxon>
        <taxon>Peronosporaceae</taxon>
        <taxon>Phytophthora</taxon>
    </lineage>
</organism>
<reference evidence="3" key="1">
    <citation type="submission" date="2017-03" db="EMBL/GenBank/DDBJ databases">
        <title>Phytopthora megakarya and P. palmivora, two closely related causual agents of cacao black pod achieved similar genome size and gene model numbers by different mechanisms.</title>
        <authorList>
            <person name="Ali S."/>
            <person name="Shao J."/>
            <person name="Larry D.J."/>
            <person name="Kronmiller B."/>
            <person name="Shen D."/>
            <person name="Strem M.D."/>
            <person name="Melnick R.L."/>
            <person name="Guiltinan M.J."/>
            <person name="Tyler B.M."/>
            <person name="Meinhardt L.W."/>
            <person name="Bailey B.A."/>
        </authorList>
    </citation>
    <scope>NUCLEOTIDE SEQUENCE [LARGE SCALE GENOMIC DNA]</scope>
    <source>
        <strain evidence="3">zdho120</strain>
    </source>
</reference>
<proteinExistence type="predicted"/>